<feature type="domain" description="WYL" evidence="1">
    <location>
        <begin position="156"/>
        <end position="220"/>
    </location>
</feature>
<organism evidence="4 5">
    <name type="scientific">Arthrobacter ginkgonis</name>
    <dbReference type="NCBI Taxonomy" id="1630594"/>
    <lineage>
        <taxon>Bacteria</taxon>
        <taxon>Bacillati</taxon>
        <taxon>Actinomycetota</taxon>
        <taxon>Actinomycetes</taxon>
        <taxon>Micrococcales</taxon>
        <taxon>Micrococcaceae</taxon>
        <taxon>Arthrobacter</taxon>
    </lineage>
</organism>
<reference evidence="5" key="1">
    <citation type="journal article" date="2019" name="Int. J. Syst. Evol. Microbiol.">
        <title>The Global Catalogue of Microorganisms (GCM) 10K type strain sequencing project: providing services to taxonomists for standard genome sequencing and annotation.</title>
        <authorList>
            <consortium name="The Broad Institute Genomics Platform"/>
            <consortium name="The Broad Institute Genome Sequencing Center for Infectious Disease"/>
            <person name="Wu L."/>
            <person name="Ma J."/>
        </authorList>
    </citation>
    <scope>NUCLEOTIDE SEQUENCE [LARGE SCALE GENOMIC DNA]</scope>
    <source>
        <strain evidence="5">JCM 30742</strain>
    </source>
</reference>
<feature type="domain" description="PafC HTH" evidence="2">
    <location>
        <begin position="368"/>
        <end position="479"/>
    </location>
</feature>
<dbReference type="PANTHER" id="PTHR34580:SF3">
    <property type="entry name" value="PROTEIN PAFB"/>
    <property type="match status" value="1"/>
</dbReference>
<dbReference type="InterPro" id="IPR043839">
    <property type="entry name" value="PafC_HTH"/>
</dbReference>
<dbReference type="InterPro" id="IPR057727">
    <property type="entry name" value="WCX_dom"/>
</dbReference>
<feature type="domain" description="WYL" evidence="1">
    <location>
        <begin position="506"/>
        <end position="571"/>
    </location>
</feature>
<feature type="domain" description="WCX" evidence="3">
    <location>
        <begin position="600"/>
        <end position="671"/>
    </location>
</feature>
<dbReference type="Pfam" id="PF19187">
    <property type="entry name" value="HTH_PafC"/>
    <property type="match status" value="1"/>
</dbReference>
<evidence type="ECO:0000313" key="4">
    <source>
        <dbReference type="EMBL" id="GAA3689788.1"/>
    </source>
</evidence>
<comment type="caution">
    <text evidence="4">The sequence shown here is derived from an EMBL/GenBank/DDBJ whole genome shotgun (WGS) entry which is preliminary data.</text>
</comment>
<evidence type="ECO:0000259" key="3">
    <source>
        <dbReference type="Pfam" id="PF25583"/>
    </source>
</evidence>
<dbReference type="PANTHER" id="PTHR34580">
    <property type="match status" value="1"/>
</dbReference>
<dbReference type="Pfam" id="PF13280">
    <property type="entry name" value="WYL"/>
    <property type="match status" value="2"/>
</dbReference>
<accession>A0ABP7CIY5</accession>
<dbReference type="RefSeq" id="WP_345151774.1">
    <property type="nucleotide sequence ID" value="NZ_BAABEO010000019.1"/>
</dbReference>
<sequence length="679" mass="72916">MPAKRIDDAPSRTEKLVSLTYALLYRKRGYSRAELREIVDDYRGLGDEAFERKFERDKEDLRQLGIPVETLTEDGFFDGDRQLTRYRILPEKYRLPPVAFDPAEAAALALASKVWKDPALGTAASRAANRMLLAGLLDAEAAFEGHAARLHAGDAVFTDVLRAAWEEAPIRFTYRAVDGTESRRRVEPWGVGSRFGNWYLVGLDRDRGEERMFRLSRITSDIARLGGTMKRPEGFRIAEHLDRLDPASAMTPAAADVLPGRGLALRIAAADDAGIPALPAIGLPGTDGPDAGTADGRESVAFRYHDAEAAAAELAELGPAARVTGPPELRDAVVHRLRAALQAQRASRPAYQLKPSRSGGRPAATKVVARALDIVAFVVRHGAPTVEETAAHFGLTKAALLEDLAMIRMCGVPNGLPDELIEVEWETGVVTVGNAEGLADPVRLNLLEAFSLTVGLQAILDLPDTGERTAVASALAKLTEAAGEFGQLGRIVSTRLASAEDGERTAVLADAVRARSVLRLEYHNRVREEITVREVEPVRLLEDGGRTYLQAWCRQACAPRNFRTDRILGATASGETFEAGERHAGVGEALYTAADTDAVVVLAFSARLGRIVDDYAPTRTAALAGGGTAAEVRIAAPEHLPGLVARHGGEVAVLEPAGHADAVAGWLESALALYGKEGL</sequence>
<dbReference type="InterPro" id="IPR051534">
    <property type="entry name" value="CBASS_pafABC_assoc_protein"/>
</dbReference>
<proteinExistence type="predicted"/>
<dbReference type="Pfam" id="PF25583">
    <property type="entry name" value="WCX"/>
    <property type="match status" value="2"/>
</dbReference>
<gene>
    <name evidence="4" type="ORF">GCM10023081_29030</name>
</gene>
<keyword evidence="5" id="KW-1185">Reference proteome</keyword>
<dbReference type="PROSITE" id="PS52050">
    <property type="entry name" value="WYL"/>
    <property type="match status" value="2"/>
</dbReference>
<dbReference type="Proteomes" id="UP001500752">
    <property type="component" value="Unassembled WGS sequence"/>
</dbReference>
<dbReference type="EMBL" id="BAABEO010000019">
    <property type="protein sequence ID" value="GAA3689788.1"/>
    <property type="molecule type" value="Genomic_DNA"/>
</dbReference>
<evidence type="ECO:0000313" key="5">
    <source>
        <dbReference type="Proteomes" id="UP001500752"/>
    </source>
</evidence>
<feature type="domain" description="WCX" evidence="3">
    <location>
        <begin position="294"/>
        <end position="341"/>
    </location>
</feature>
<name>A0ABP7CIY5_9MICC</name>
<dbReference type="InterPro" id="IPR026881">
    <property type="entry name" value="WYL_dom"/>
</dbReference>
<evidence type="ECO:0000259" key="2">
    <source>
        <dbReference type="Pfam" id="PF19187"/>
    </source>
</evidence>
<protein>
    <submittedName>
        <fullName evidence="4">WYL domain-containing protein</fullName>
    </submittedName>
</protein>
<evidence type="ECO:0000259" key="1">
    <source>
        <dbReference type="Pfam" id="PF13280"/>
    </source>
</evidence>